<keyword evidence="3" id="KW-0547">Nucleotide-binding</keyword>
<dbReference type="NCBIfam" id="TIGR00231">
    <property type="entry name" value="small_GTP"/>
    <property type="match status" value="1"/>
</dbReference>
<dbReference type="SMART" id="SM00175">
    <property type="entry name" value="RAB"/>
    <property type="match status" value="1"/>
</dbReference>
<dbReference type="PROSITE" id="PS51420">
    <property type="entry name" value="RHO"/>
    <property type="match status" value="1"/>
</dbReference>
<dbReference type="PROSITE" id="PS51419">
    <property type="entry name" value="RAB"/>
    <property type="match status" value="1"/>
</dbReference>
<organism evidence="6 7">
    <name type="scientific">Mycena sanguinolenta</name>
    <dbReference type="NCBI Taxonomy" id="230812"/>
    <lineage>
        <taxon>Eukaryota</taxon>
        <taxon>Fungi</taxon>
        <taxon>Dikarya</taxon>
        <taxon>Basidiomycota</taxon>
        <taxon>Agaricomycotina</taxon>
        <taxon>Agaricomycetes</taxon>
        <taxon>Agaricomycetidae</taxon>
        <taxon>Agaricales</taxon>
        <taxon>Marasmiineae</taxon>
        <taxon>Mycenaceae</taxon>
        <taxon>Mycena</taxon>
    </lineage>
</organism>
<dbReference type="GO" id="GO:0003924">
    <property type="term" value="F:GTPase activity"/>
    <property type="evidence" value="ECO:0007669"/>
    <property type="project" value="InterPro"/>
</dbReference>
<dbReference type="EMBL" id="JACAZH010000022">
    <property type="protein sequence ID" value="KAF7343766.1"/>
    <property type="molecule type" value="Genomic_DNA"/>
</dbReference>
<evidence type="ECO:0000256" key="3">
    <source>
        <dbReference type="ARBA" id="ARBA00022741"/>
    </source>
</evidence>
<dbReference type="PRINTS" id="PR00449">
    <property type="entry name" value="RASTRNSFRMNG"/>
</dbReference>
<keyword evidence="2" id="KW-0488">Methylation</keyword>
<dbReference type="GO" id="GO:0005525">
    <property type="term" value="F:GTP binding"/>
    <property type="evidence" value="ECO:0007669"/>
    <property type="project" value="UniProtKB-KW"/>
</dbReference>
<dbReference type="PANTHER" id="PTHR24072">
    <property type="entry name" value="RHO FAMILY GTPASE"/>
    <property type="match status" value="1"/>
</dbReference>
<evidence type="ECO:0000256" key="4">
    <source>
        <dbReference type="ARBA" id="ARBA00023134"/>
    </source>
</evidence>
<comment type="subcellular location">
    <subcellularLocation>
        <location evidence="1">Membrane</location>
    </subcellularLocation>
</comment>
<dbReference type="PROSITE" id="PS51421">
    <property type="entry name" value="RAS"/>
    <property type="match status" value="1"/>
</dbReference>
<evidence type="ECO:0000313" key="7">
    <source>
        <dbReference type="Proteomes" id="UP000623467"/>
    </source>
</evidence>
<dbReference type="GO" id="GO:0016020">
    <property type="term" value="C:membrane"/>
    <property type="evidence" value="ECO:0007669"/>
    <property type="project" value="UniProtKB-SubCell"/>
</dbReference>
<dbReference type="Gene3D" id="3.40.50.300">
    <property type="entry name" value="P-loop containing nucleotide triphosphate hydrolases"/>
    <property type="match status" value="1"/>
</dbReference>
<gene>
    <name evidence="6" type="ORF">MSAN_01957400</name>
</gene>
<dbReference type="InterPro" id="IPR001806">
    <property type="entry name" value="Small_GTPase"/>
</dbReference>
<dbReference type="AlphaFoldDB" id="A0A8H7CPR1"/>
<dbReference type="FunFam" id="3.40.50.300:FF:002060">
    <property type="entry name" value="Rho family GTPase"/>
    <property type="match status" value="1"/>
</dbReference>
<keyword evidence="7" id="KW-1185">Reference proteome</keyword>
<protein>
    <submittedName>
        <fullName evidence="6">Small GTPase Cdc42</fullName>
    </submittedName>
</protein>
<evidence type="ECO:0000313" key="6">
    <source>
        <dbReference type="EMBL" id="KAF7343766.1"/>
    </source>
</evidence>
<dbReference type="SUPFAM" id="SSF52540">
    <property type="entry name" value="P-loop containing nucleoside triphosphate hydrolases"/>
    <property type="match status" value="1"/>
</dbReference>
<keyword evidence="4" id="KW-0342">GTP-binding</keyword>
<dbReference type="GO" id="GO:0007264">
    <property type="term" value="P:small GTPase-mediated signal transduction"/>
    <property type="evidence" value="ECO:0007669"/>
    <property type="project" value="InterPro"/>
</dbReference>
<dbReference type="Proteomes" id="UP000623467">
    <property type="component" value="Unassembled WGS sequence"/>
</dbReference>
<dbReference type="InterPro" id="IPR027417">
    <property type="entry name" value="P-loop_NTPase"/>
</dbReference>
<dbReference type="SMART" id="SM00173">
    <property type="entry name" value="RAS"/>
    <property type="match status" value="1"/>
</dbReference>
<comment type="caution">
    <text evidence="6">The sequence shown here is derived from an EMBL/GenBank/DDBJ whole genome shotgun (WGS) entry which is preliminary data.</text>
</comment>
<proteinExistence type="predicted"/>
<dbReference type="InterPro" id="IPR005225">
    <property type="entry name" value="Small_GTP-bd"/>
</dbReference>
<evidence type="ECO:0000256" key="5">
    <source>
        <dbReference type="ARBA" id="ARBA00023136"/>
    </source>
</evidence>
<evidence type="ECO:0000256" key="1">
    <source>
        <dbReference type="ARBA" id="ARBA00004370"/>
    </source>
</evidence>
<evidence type="ECO:0000256" key="2">
    <source>
        <dbReference type="ARBA" id="ARBA00022481"/>
    </source>
</evidence>
<accession>A0A8H7CPR1</accession>
<keyword evidence="5" id="KW-0472">Membrane</keyword>
<dbReference type="SMART" id="SM00174">
    <property type="entry name" value="RHO"/>
    <property type="match status" value="1"/>
</dbReference>
<sequence>MSGPSMEKFVLIGDPKVGKNSMHITFVTNVFPIVRMNPLWRTIIVVPSTSTGNRSFVMSVVDCGEGYERLRPISYPHTDAFLACFSIANRDSFDAVRSTWVPEIRYFCPDVPFIVVGTKIDLRDDSDLIAELARQDKRLVASEEGERLGFELGAAKYVECSTLARKGLYNVFEELKSLPLSGNRHA</sequence>
<dbReference type="OrthoDB" id="8830751at2759"/>
<dbReference type="InterPro" id="IPR003578">
    <property type="entry name" value="Small_GTPase_Rho"/>
</dbReference>
<dbReference type="CDD" id="cd00157">
    <property type="entry name" value="Rho"/>
    <property type="match status" value="1"/>
</dbReference>
<dbReference type="Pfam" id="PF00071">
    <property type="entry name" value="Ras"/>
    <property type="match status" value="1"/>
</dbReference>
<reference evidence="6" key="1">
    <citation type="submission" date="2020-05" db="EMBL/GenBank/DDBJ databases">
        <title>Mycena genomes resolve the evolution of fungal bioluminescence.</title>
        <authorList>
            <person name="Tsai I.J."/>
        </authorList>
    </citation>
    <scope>NUCLEOTIDE SEQUENCE</scope>
    <source>
        <strain evidence="6">160909Yilan</strain>
    </source>
</reference>
<name>A0A8H7CPR1_9AGAR</name>